<feature type="domain" description="HTH merR-type" evidence="5">
    <location>
        <begin position="2"/>
        <end position="71"/>
    </location>
</feature>
<dbReference type="SUPFAM" id="SSF46955">
    <property type="entry name" value="Putative DNA-binding domain"/>
    <property type="match status" value="1"/>
</dbReference>
<gene>
    <name evidence="6" type="ORF">EubceDRAFT1_2745</name>
</gene>
<reference evidence="6 7" key="2">
    <citation type="submission" date="2012-02" db="EMBL/GenBank/DDBJ databases">
        <title>Improved High-Quality Draft sequence of Eubacterium cellulosolvens 6.</title>
        <authorList>
            <consortium name="US DOE Joint Genome Institute"/>
            <person name="Lucas S."/>
            <person name="Han J."/>
            <person name="Lapidus A."/>
            <person name="Cheng J.-F."/>
            <person name="Goodwin L."/>
            <person name="Pitluck S."/>
            <person name="Peters L."/>
            <person name="Mikhailova N."/>
            <person name="Gu W."/>
            <person name="Detter J.C."/>
            <person name="Han C."/>
            <person name="Tapia R."/>
            <person name="Land M."/>
            <person name="Hauser L."/>
            <person name="Kyrpides N."/>
            <person name="Ivanova N."/>
            <person name="Pagani I."/>
            <person name="Johnson E."/>
            <person name="Mukhopadhyay B."/>
            <person name="Anderson I."/>
            <person name="Woyke T."/>
        </authorList>
    </citation>
    <scope>NUCLEOTIDE SEQUENCE [LARGE SCALE GENOMIC DNA]</scope>
    <source>
        <strain evidence="6 7">6</strain>
    </source>
</reference>
<sequence length="133" mass="15681">MKYSITDLSKKFDLPASTIRYYEKIGLLENVEHANSYRRVYNDSHIDRLNAIECFKKALLPLDEIKRFFTYEKNMKANSDKILDMMKNQEVKTIESMKALQTGLDHLQKKIRFYTLVNEAVKNNTPLPSWDDV</sequence>
<evidence type="ECO:0000256" key="4">
    <source>
        <dbReference type="ARBA" id="ARBA00023163"/>
    </source>
</evidence>
<protein>
    <submittedName>
        <fullName evidence="6">Putative transcriptional regulator</fullName>
    </submittedName>
</protein>
<evidence type="ECO:0000313" key="7">
    <source>
        <dbReference type="Proteomes" id="UP000005753"/>
    </source>
</evidence>
<dbReference type="Pfam" id="PF13411">
    <property type="entry name" value="MerR_1"/>
    <property type="match status" value="1"/>
</dbReference>
<evidence type="ECO:0000256" key="1">
    <source>
        <dbReference type="ARBA" id="ARBA00022491"/>
    </source>
</evidence>
<dbReference type="OrthoDB" id="9811174at2"/>
<dbReference type="Gene3D" id="1.10.1660.10">
    <property type="match status" value="1"/>
</dbReference>
<dbReference type="InterPro" id="IPR009061">
    <property type="entry name" value="DNA-bd_dom_put_sf"/>
</dbReference>
<evidence type="ECO:0000256" key="3">
    <source>
        <dbReference type="ARBA" id="ARBA00023125"/>
    </source>
</evidence>
<proteinExistence type="predicted"/>
<dbReference type="HOGENOM" id="CLU_060077_8_0_9"/>
<dbReference type="InterPro" id="IPR047057">
    <property type="entry name" value="MerR_fam"/>
</dbReference>
<name>I5AXC4_EUBC6</name>
<evidence type="ECO:0000259" key="5">
    <source>
        <dbReference type="PROSITE" id="PS50937"/>
    </source>
</evidence>
<keyword evidence="7" id="KW-1185">Reference proteome</keyword>
<dbReference type="AlphaFoldDB" id="I5AXC4"/>
<keyword evidence="1" id="KW-0678">Repressor</keyword>
<dbReference type="SMART" id="SM00422">
    <property type="entry name" value="HTH_MERR"/>
    <property type="match status" value="1"/>
</dbReference>
<dbReference type="EMBL" id="CM001487">
    <property type="protein sequence ID" value="EIM58447.1"/>
    <property type="molecule type" value="Genomic_DNA"/>
</dbReference>
<dbReference type="STRING" id="633697.EubceDRAFT1_2745"/>
<dbReference type="PROSITE" id="PS50937">
    <property type="entry name" value="HTH_MERR_2"/>
    <property type="match status" value="1"/>
</dbReference>
<evidence type="ECO:0000313" key="6">
    <source>
        <dbReference type="EMBL" id="EIM58447.1"/>
    </source>
</evidence>
<evidence type="ECO:0000256" key="2">
    <source>
        <dbReference type="ARBA" id="ARBA00023015"/>
    </source>
</evidence>
<dbReference type="InterPro" id="IPR000551">
    <property type="entry name" value="MerR-type_HTH_dom"/>
</dbReference>
<organism evidence="6 7">
    <name type="scientific">Eubacterium cellulosolvens (strain ATCC 43171 / JCM 9499 / 6)</name>
    <name type="common">Cillobacterium cellulosolvens</name>
    <dbReference type="NCBI Taxonomy" id="633697"/>
    <lineage>
        <taxon>Bacteria</taxon>
        <taxon>Bacillati</taxon>
        <taxon>Bacillota</taxon>
        <taxon>Clostridia</taxon>
        <taxon>Eubacteriales</taxon>
        <taxon>Eubacteriaceae</taxon>
        <taxon>Eubacterium</taxon>
    </lineage>
</organism>
<dbReference type="eggNOG" id="COG0789">
    <property type="taxonomic scope" value="Bacteria"/>
</dbReference>
<dbReference type="GO" id="GO:0003677">
    <property type="term" value="F:DNA binding"/>
    <property type="evidence" value="ECO:0007669"/>
    <property type="project" value="UniProtKB-KW"/>
</dbReference>
<keyword evidence="3" id="KW-0238">DNA-binding</keyword>
<dbReference type="PANTHER" id="PTHR30204:SF69">
    <property type="entry name" value="MERR-FAMILY TRANSCRIPTIONAL REGULATOR"/>
    <property type="match status" value="1"/>
</dbReference>
<dbReference type="PANTHER" id="PTHR30204">
    <property type="entry name" value="REDOX-CYCLING DRUG-SENSING TRANSCRIPTIONAL ACTIVATOR SOXR"/>
    <property type="match status" value="1"/>
</dbReference>
<reference evidence="6 7" key="1">
    <citation type="submission" date="2010-08" db="EMBL/GenBank/DDBJ databases">
        <authorList>
            <consortium name="US DOE Joint Genome Institute (JGI-PGF)"/>
            <person name="Lucas S."/>
            <person name="Copeland A."/>
            <person name="Lapidus A."/>
            <person name="Cheng J.-F."/>
            <person name="Bruce D."/>
            <person name="Goodwin L."/>
            <person name="Pitluck S."/>
            <person name="Land M.L."/>
            <person name="Hauser L."/>
            <person name="Chang Y.-J."/>
            <person name="Anderson I.J."/>
            <person name="Johnson E."/>
            <person name="Mulhopadhyay B."/>
            <person name="Kyrpides N."/>
            <person name="Woyke T.J."/>
        </authorList>
    </citation>
    <scope>NUCLEOTIDE SEQUENCE [LARGE SCALE GENOMIC DNA]</scope>
    <source>
        <strain evidence="6 7">6</strain>
    </source>
</reference>
<keyword evidence="4" id="KW-0804">Transcription</keyword>
<dbReference type="GO" id="GO:0003700">
    <property type="term" value="F:DNA-binding transcription factor activity"/>
    <property type="evidence" value="ECO:0007669"/>
    <property type="project" value="InterPro"/>
</dbReference>
<accession>I5AXC4</accession>
<keyword evidence="2" id="KW-0805">Transcription regulation</keyword>
<dbReference type="Proteomes" id="UP000005753">
    <property type="component" value="Chromosome"/>
</dbReference>
<dbReference type="CDD" id="cd01109">
    <property type="entry name" value="HTH_YyaN"/>
    <property type="match status" value="1"/>
</dbReference>